<feature type="binding site" evidence="2">
    <location>
        <begin position="31"/>
        <end position="34"/>
    </location>
    <ligand>
        <name>substrate</name>
    </ligand>
</feature>
<dbReference type="GO" id="GO:0008834">
    <property type="term" value="F:ditrans,polycis-undecaprenyl-diphosphate synthase [(2E,6E)-farnesyl-diphosphate specific] activity"/>
    <property type="evidence" value="ECO:0007669"/>
    <property type="project" value="TreeGrafter"/>
</dbReference>
<dbReference type="NCBIfam" id="TIGR00055">
    <property type="entry name" value="uppS"/>
    <property type="match status" value="1"/>
</dbReference>
<dbReference type="PANTHER" id="PTHR10291:SF0">
    <property type="entry name" value="DEHYDRODOLICHYL DIPHOSPHATE SYNTHASE 2"/>
    <property type="match status" value="1"/>
</dbReference>
<dbReference type="RefSeq" id="WP_128752457.1">
    <property type="nucleotide sequence ID" value="NZ_CP035282.1"/>
</dbReference>
<feature type="active site" description="Proton acceptor" evidence="2">
    <location>
        <position position="78"/>
    </location>
</feature>
<evidence type="ECO:0000256" key="1">
    <source>
        <dbReference type="ARBA" id="ARBA00022679"/>
    </source>
</evidence>
<dbReference type="PANTHER" id="PTHR10291">
    <property type="entry name" value="DEHYDRODOLICHYL DIPHOSPHATE SYNTHASE FAMILY MEMBER"/>
    <property type="match status" value="1"/>
</dbReference>
<dbReference type="GO" id="GO:0016094">
    <property type="term" value="P:polyprenol biosynthetic process"/>
    <property type="evidence" value="ECO:0007669"/>
    <property type="project" value="TreeGrafter"/>
</dbReference>
<keyword evidence="1 2" id="KW-0808">Transferase</keyword>
<evidence type="ECO:0000313" key="3">
    <source>
        <dbReference type="EMBL" id="QAT61645.1"/>
    </source>
</evidence>
<dbReference type="InterPro" id="IPR018520">
    <property type="entry name" value="UPP_synth-like_CS"/>
</dbReference>
<feature type="binding site" evidence="2">
    <location>
        <position position="47"/>
    </location>
    <ligand>
        <name>substrate</name>
    </ligand>
</feature>
<dbReference type="NCBIfam" id="NF011405">
    <property type="entry name" value="PRK14830.1"/>
    <property type="match status" value="1"/>
</dbReference>
<dbReference type="Pfam" id="PF01255">
    <property type="entry name" value="Prenyltransf"/>
    <property type="match status" value="1"/>
</dbReference>
<feature type="binding site" evidence="2">
    <location>
        <position position="198"/>
    </location>
    <ligand>
        <name>substrate</name>
    </ligand>
</feature>
<dbReference type="Proteomes" id="UP000287969">
    <property type="component" value="Chromosome"/>
</dbReference>
<feature type="binding site" evidence="2">
    <location>
        <position position="79"/>
    </location>
    <ligand>
        <name>substrate</name>
    </ligand>
</feature>
<feature type="binding site" evidence="2">
    <location>
        <begin position="75"/>
        <end position="77"/>
    </location>
    <ligand>
        <name>substrate</name>
    </ligand>
</feature>
<comment type="subunit">
    <text evidence="2">Homodimer.</text>
</comment>
<dbReference type="InterPro" id="IPR036424">
    <property type="entry name" value="UPP_synth-like_sf"/>
</dbReference>
<keyword evidence="2" id="KW-0460">Magnesium</keyword>
<gene>
    <name evidence="3" type="ORF">EQM13_08625</name>
</gene>
<feature type="binding site" evidence="2">
    <location>
        <position position="30"/>
    </location>
    <ligand>
        <name>Mg(2+)</name>
        <dbReference type="ChEBI" id="CHEBI:18420"/>
    </ligand>
</feature>
<feature type="binding site" evidence="2">
    <location>
        <begin position="204"/>
        <end position="206"/>
    </location>
    <ligand>
        <name>substrate</name>
    </ligand>
</feature>
<dbReference type="GO" id="GO:0000287">
    <property type="term" value="F:magnesium ion binding"/>
    <property type="evidence" value="ECO:0007669"/>
    <property type="project" value="UniProtKB-UniRule"/>
</dbReference>
<evidence type="ECO:0000256" key="2">
    <source>
        <dbReference type="HAMAP-Rule" id="MF_01139"/>
    </source>
</evidence>
<dbReference type="Gene3D" id="3.40.1180.10">
    <property type="entry name" value="Decaprenyl diphosphate synthase-like"/>
    <property type="match status" value="1"/>
</dbReference>
<dbReference type="CDD" id="cd00475">
    <property type="entry name" value="Cis_IPPS"/>
    <property type="match status" value="1"/>
</dbReference>
<name>A0A410QCC9_9FIRM</name>
<comment type="similarity">
    <text evidence="2">Belongs to the UPP synthase family.</text>
</comment>
<dbReference type="OrthoDB" id="4191603at2"/>
<dbReference type="KEGG" id="spoa:EQM13_08625"/>
<feature type="active site" evidence="2">
    <location>
        <position position="30"/>
    </location>
</feature>
<dbReference type="SUPFAM" id="SSF64005">
    <property type="entry name" value="Undecaprenyl diphosphate synthase"/>
    <property type="match status" value="1"/>
</dbReference>
<sequence>MLENKTNEANRIKNLIDKNRLPQHICIIMDGNGRWAKKRNMPRTFGHQEAMERVKEIVEAATNIGIKYLTLYAFSTENWKRPKDEVDNLMKILIKYLRSELDKMCKNHIKFNPIGDIEGLPKAVISEIKKTVEKTKDNSKMVLNIALNYGGRDEIIYGIKGLLNDINLGKISIDEINSEMFSDYLYTKGQPDPDLLIRSSGELRISNFMLYQIAYTEFWFSNIYWPDFTEKNFYEAILDYQKRDRRYGGI</sequence>
<proteinExistence type="inferred from homology"/>
<accession>A0A410QCC9</accession>
<feature type="binding site" evidence="2">
    <location>
        <position position="217"/>
    </location>
    <ligand>
        <name>Mg(2+)</name>
        <dbReference type="ChEBI" id="CHEBI:18420"/>
    </ligand>
</feature>
<dbReference type="PROSITE" id="PS01066">
    <property type="entry name" value="UPP_SYNTHASE"/>
    <property type="match status" value="1"/>
</dbReference>
<dbReference type="GO" id="GO:0030145">
    <property type="term" value="F:manganese ion binding"/>
    <property type="evidence" value="ECO:0007669"/>
    <property type="project" value="TreeGrafter"/>
</dbReference>
<dbReference type="GO" id="GO:0005829">
    <property type="term" value="C:cytosol"/>
    <property type="evidence" value="ECO:0007669"/>
    <property type="project" value="TreeGrafter"/>
</dbReference>
<keyword evidence="4" id="KW-1185">Reference proteome</keyword>
<evidence type="ECO:0000313" key="4">
    <source>
        <dbReference type="Proteomes" id="UP000287969"/>
    </source>
</evidence>
<dbReference type="InterPro" id="IPR001441">
    <property type="entry name" value="UPP_synth-like"/>
</dbReference>
<feature type="binding site" evidence="2">
    <location>
        <position position="81"/>
    </location>
    <ligand>
        <name>substrate</name>
    </ligand>
</feature>
<protein>
    <recommendedName>
        <fullName evidence="2">Isoprenyl transferase</fullName>
        <ecNumber evidence="2">2.5.1.-</ecNumber>
    </recommendedName>
</protein>
<keyword evidence="2" id="KW-0479">Metal-binding</keyword>
<comment type="function">
    <text evidence="2">Catalyzes the condensation of isopentenyl diphosphate (IPP) with allylic pyrophosphates generating different type of terpenoids.</text>
</comment>
<feature type="binding site" evidence="2">
    <location>
        <position position="43"/>
    </location>
    <ligand>
        <name>substrate</name>
    </ligand>
</feature>
<comment type="cofactor">
    <cofactor evidence="2">
        <name>Mg(2+)</name>
        <dbReference type="ChEBI" id="CHEBI:18420"/>
    </cofactor>
    <text evidence="2">Binds 2 magnesium ions per subunit.</text>
</comment>
<dbReference type="EC" id="2.5.1.-" evidence="2"/>
<feature type="binding site" evidence="2">
    <location>
        <position position="35"/>
    </location>
    <ligand>
        <name>substrate</name>
    </ligand>
</feature>
<dbReference type="HAMAP" id="MF_01139">
    <property type="entry name" value="ISPT"/>
    <property type="match status" value="1"/>
</dbReference>
<dbReference type="AlphaFoldDB" id="A0A410QCC9"/>
<dbReference type="FunFam" id="3.40.1180.10:FF:000001">
    <property type="entry name" value="(2E,6E)-farnesyl-diphosphate-specific ditrans,polycis-undecaprenyl-diphosphate synthase"/>
    <property type="match status" value="1"/>
</dbReference>
<dbReference type="EMBL" id="CP035282">
    <property type="protein sequence ID" value="QAT61645.1"/>
    <property type="molecule type" value="Genomic_DNA"/>
</dbReference>
<reference evidence="4" key="1">
    <citation type="submission" date="2019-01" db="EMBL/GenBank/DDBJ databases">
        <title>Draft genomes of a novel of Sporanaerobacter strains.</title>
        <authorList>
            <person name="Ma S."/>
        </authorList>
    </citation>
    <scope>NUCLEOTIDE SEQUENCE [LARGE SCALE GENOMIC DNA]</scope>
    <source>
        <strain evidence="4">NJN-17</strain>
    </source>
</reference>
<organism evidence="3 4">
    <name type="scientific">Acidilutibacter cellobiosedens</name>
    <dbReference type="NCBI Taxonomy" id="2507161"/>
    <lineage>
        <taxon>Bacteria</taxon>
        <taxon>Bacillati</taxon>
        <taxon>Bacillota</taxon>
        <taxon>Tissierellia</taxon>
        <taxon>Tissierellales</taxon>
        <taxon>Acidilutibacteraceae</taxon>
        <taxon>Acidilutibacter</taxon>
    </lineage>
</organism>